<dbReference type="RefSeq" id="WP_141648129.1">
    <property type="nucleotide sequence ID" value="NZ_VIFM01000283.1"/>
</dbReference>
<name>A0A540WM25_9BACT</name>
<proteinExistence type="predicted"/>
<reference evidence="1 2" key="1">
    <citation type="submission" date="2019-06" db="EMBL/GenBank/DDBJ databases">
        <authorList>
            <person name="Livingstone P."/>
            <person name="Whitworth D."/>
        </authorList>
    </citation>
    <scope>NUCLEOTIDE SEQUENCE [LARGE SCALE GENOMIC DNA]</scope>
    <source>
        <strain evidence="1 2">AM401</strain>
    </source>
</reference>
<accession>A0A540WM25</accession>
<comment type="caution">
    <text evidence="1">The sequence shown here is derived from an EMBL/GenBank/DDBJ whole genome shotgun (WGS) entry which is preliminary data.</text>
</comment>
<dbReference type="EMBL" id="VIFM01000283">
    <property type="protein sequence ID" value="TQF10072.1"/>
    <property type="molecule type" value="Genomic_DNA"/>
</dbReference>
<evidence type="ECO:0000313" key="2">
    <source>
        <dbReference type="Proteomes" id="UP000315369"/>
    </source>
</evidence>
<dbReference type="Proteomes" id="UP000315369">
    <property type="component" value="Unassembled WGS sequence"/>
</dbReference>
<gene>
    <name evidence="1" type="ORF">FJV41_41330</name>
</gene>
<dbReference type="AlphaFoldDB" id="A0A540WM25"/>
<dbReference type="OrthoDB" id="5481077at2"/>
<keyword evidence="2" id="KW-1185">Reference proteome</keyword>
<protein>
    <submittedName>
        <fullName evidence="1">Uncharacterized protein</fullName>
    </submittedName>
</protein>
<evidence type="ECO:0000313" key="1">
    <source>
        <dbReference type="EMBL" id="TQF10072.1"/>
    </source>
</evidence>
<sequence length="634" mass="66233">MLCVCASARADTLELLGPSSAVTPEGFPVAVVRKDASGVPVPLVGTPTLTVDGAELREGPAQPPLRTFIVVPRPGARDVQVRARVDGLEAQARFVLGPPATDVKLGLEPAAPVKGRDKEAVLTVSLLRPDGTADDSGAPPVVRVSTGRVEGMERVAPGTYRARYVLPDTRHPEVAILVAFSAWPSPQSVHGAYGRVLVPLAASVNLPGTTEPDASISIDIAGESFGPVTAGPDGRFRLPIVVPPGHRFGQGRVVDRAGNARRENIDLKLPPTDGLACVFQPQRLPADGVSQARLLCATSDPLGKPVEDAKVTAQARRGVLRGPSRAAGGMLEWLYTAPRTLGDDERIEAAWPQRGAGSREVLSLQLVQGPVAELAMSVSEALVHRGAQARVSVRARDALGRARPGATLSLEAREGGFTPAVESAPGDFASAWQPPVAGGAEQVTLSARAWGPVGSEPARIAVWPRGGVLYAGVSDLAGLPVPSQPLRLDGHELTTGLDGTVALGALSPGTHLVAHGLWTGLVRTVHVLGGEGLAYPLDMPLVPEAVSQQVRVAPEVPVNVRLRGEGARVTYWLEDSRGHVLEGRAVHVALSDGTREGEEVREGRTSFTVRSTRPVSVSVADVATGVTALIEVRP</sequence>
<organism evidence="1 2">
    <name type="scientific">Myxococcus llanfairpwllgwyngyllgogerychwyrndrobwllllantysiliogogogochensis</name>
    <dbReference type="NCBI Taxonomy" id="2590453"/>
    <lineage>
        <taxon>Bacteria</taxon>
        <taxon>Pseudomonadati</taxon>
        <taxon>Myxococcota</taxon>
        <taxon>Myxococcia</taxon>
        <taxon>Myxococcales</taxon>
        <taxon>Cystobacterineae</taxon>
        <taxon>Myxococcaceae</taxon>
        <taxon>Myxococcus</taxon>
    </lineage>
</organism>